<feature type="region of interest" description="Disordered" evidence="1">
    <location>
        <begin position="1"/>
        <end position="20"/>
    </location>
</feature>
<proteinExistence type="predicted"/>
<evidence type="ECO:0000313" key="4">
    <source>
        <dbReference type="Proteomes" id="UP000315017"/>
    </source>
</evidence>
<gene>
    <name evidence="3" type="ORF">ETAA8_61100</name>
</gene>
<sequence length="91" mass="9947">MDLNPYESPSYVPSTGPQTSTNWLASKYPLCILIWFASITFLLMLHAIIRPAGPLNIALMIGWILSVGGVIVVPALLIAELIEAVNRRQQG</sequence>
<reference evidence="3 4" key="1">
    <citation type="submission" date="2019-02" db="EMBL/GenBank/DDBJ databases">
        <title>Deep-cultivation of Planctomycetes and their phenomic and genomic characterization uncovers novel biology.</title>
        <authorList>
            <person name="Wiegand S."/>
            <person name="Jogler M."/>
            <person name="Boedeker C."/>
            <person name="Pinto D."/>
            <person name="Vollmers J."/>
            <person name="Rivas-Marin E."/>
            <person name="Kohn T."/>
            <person name="Peeters S.H."/>
            <person name="Heuer A."/>
            <person name="Rast P."/>
            <person name="Oberbeckmann S."/>
            <person name="Bunk B."/>
            <person name="Jeske O."/>
            <person name="Meyerdierks A."/>
            <person name="Storesund J.E."/>
            <person name="Kallscheuer N."/>
            <person name="Luecker S."/>
            <person name="Lage O.M."/>
            <person name="Pohl T."/>
            <person name="Merkel B.J."/>
            <person name="Hornburger P."/>
            <person name="Mueller R.-W."/>
            <person name="Bruemmer F."/>
            <person name="Labrenz M."/>
            <person name="Spormann A.M."/>
            <person name="Op den Camp H."/>
            <person name="Overmann J."/>
            <person name="Amann R."/>
            <person name="Jetten M.S.M."/>
            <person name="Mascher T."/>
            <person name="Medema M.H."/>
            <person name="Devos D.P."/>
            <person name="Kaster A.-K."/>
            <person name="Ovreas L."/>
            <person name="Rohde M."/>
            <person name="Galperin M.Y."/>
            <person name="Jogler C."/>
        </authorList>
    </citation>
    <scope>NUCLEOTIDE SEQUENCE [LARGE SCALE GENOMIC DNA]</scope>
    <source>
        <strain evidence="3 4">ETA_A8</strain>
    </source>
</reference>
<keyword evidence="2" id="KW-0812">Transmembrane</keyword>
<evidence type="ECO:0000256" key="1">
    <source>
        <dbReference type="SAM" id="MobiDB-lite"/>
    </source>
</evidence>
<name>A0A517YL40_9BACT</name>
<feature type="transmembrane region" description="Helical" evidence="2">
    <location>
        <begin position="28"/>
        <end position="49"/>
    </location>
</feature>
<feature type="compositionally biased region" description="Polar residues" evidence="1">
    <location>
        <begin position="11"/>
        <end position="20"/>
    </location>
</feature>
<dbReference type="AlphaFoldDB" id="A0A517YL40"/>
<organism evidence="3 4">
    <name type="scientific">Anatilimnocola aggregata</name>
    <dbReference type="NCBI Taxonomy" id="2528021"/>
    <lineage>
        <taxon>Bacteria</taxon>
        <taxon>Pseudomonadati</taxon>
        <taxon>Planctomycetota</taxon>
        <taxon>Planctomycetia</taxon>
        <taxon>Pirellulales</taxon>
        <taxon>Pirellulaceae</taxon>
        <taxon>Anatilimnocola</taxon>
    </lineage>
</organism>
<dbReference type="EMBL" id="CP036274">
    <property type="protein sequence ID" value="QDU30957.1"/>
    <property type="molecule type" value="Genomic_DNA"/>
</dbReference>
<dbReference type="KEGG" id="aagg:ETAA8_61100"/>
<keyword evidence="2" id="KW-0472">Membrane</keyword>
<feature type="transmembrane region" description="Helical" evidence="2">
    <location>
        <begin position="55"/>
        <end position="79"/>
    </location>
</feature>
<accession>A0A517YL40</accession>
<protein>
    <submittedName>
        <fullName evidence="3">Uncharacterized protein</fullName>
    </submittedName>
</protein>
<dbReference type="Proteomes" id="UP000315017">
    <property type="component" value="Chromosome"/>
</dbReference>
<keyword evidence="2" id="KW-1133">Transmembrane helix</keyword>
<keyword evidence="4" id="KW-1185">Reference proteome</keyword>
<evidence type="ECO:0000313" key="3">
    <source>
        <dbReference type="EMBL" id="QDU30957.1"/>
    </source>
</evidence>
<evidence type="ECO:0000256" key="2">
    <source>
        <dbReference type="SAM" id="Phobius"/>
    </source>
</evidence>